<feature type="compositionally biased region" description="Polar residues" evidence="1">
    <location>
        <begin position="481"/>
        <end position="492"/>
    </location>
</feature>
<feature type="compositionally biased region" description="Polar residues" evidence="1">
    <location>
        <begin position="427"/>
        <end position="436"/>
    </location>
</feature>
<feature type="region of interest" description="Disordered" evidence="1">
    <location>
        <begin position="277"/>
        <end position="350"/>
    </location>
</feature>
<feature type="compositionally biased region" description="Polar residues" evidence="1">
    <location>
        <begin position="214"/>
        <end position="225"/>
    </location>
</feature>
<reference evidence="2" key="1">
    <citation type="journal article" date="2020" name="Stud. Mycol.">
        <title>101 Dothideomycetes genomes: a test case for predicting lifestyles and emergence of pathogens.</title>
        <authorList>
            <person name="Haridas S."/>
            <person name="Albert R."/>
            <person name="Binder M."/>
            <person name="Bloem J."/>
            <person name="Labutti K."/>
            <person name="Salamov A."/>
            <person name="Andreopoulos B."/>
            <person name="Baker S."/>
            <person name="Barry K."/>
            <person name="Bills G."/>
            <person name="Bluhm B."/>
            <person name="Cannon C."/>
            <person name="Castanera R."/>
            <person name="Culley D."/>
            <person name="Daum C."/>
            <person name="Ezra D."/>
            <person name="Gonzalez J."/>
            <person name="Henrissat B."/>
            <person name="Kuo A."/>
            <person name="Liang C."/>
            <person name="Lipzen A."/>
            <person name="Lutzoni F."/>
            <person name="Magnuson J."/>
            <person name="Mondo S."/>
            <person name="Nolan M."/>
            <person name="Ohm R."/>
            <person name="Pangilinan J."/>
            <person name="Park H.-J."/>
            <person name="Ramirez L."/>
            <person name="Alfaro M."/>
            <person name="Sun H."/>
            <person name="Tritt A."/>
            <person name="Yoshinaga Y."/>
            <person name="Zwiers L.-H."/>
            <person name="Turgeon B."/>
            <person name="Goodwin S."/>
            <person name="Spatafora J."/>
            <person name="Crous P."/>
            <person name="Grigoriev I."/>
        </authorList>
    </citation>
    <scope>NUCLEOTIDE SEQUENCE</scope>
    <source>
        <strain evidence="2">CBS 109.77</strain>
    </source>
</reference>
<feature type="region of interest" description="Disordered" evidence="1">
    <location>
        <begin position="375"/>
        <end position="436"/>
    </location>
</feature>
<dbReference type="AlphaFoldDB" id="A0A6A6XUP3"/>
<evidence type="ECO:0000313" key="3">
    <source>
        <dbReference type="Proteomes" id="UP000799757"/>
    </source>
</evidence>
<feature type="compositionally biased region" description="Basic and acidic residues" evidence="1">
    <location>
        <begin position="390"/>
        <end position="399"/>
    </location>
</feature>
<feature type="compositionally biased region" description="Basic and acidic residues" evidence="1">
    <location>
        <begin position="177"/>
        <end position="193"/>
    </location>
</feature>
<keyword evidence="3" id="KW-1185">Reference proteome</keyword>
<feature type="compositionally biased region" description="Basic and acidic residues" evidence="1">
    <location>
        <begin position="283"/>
        <end position="297"/>
    </location>
</feature>
<feature type="region of interest" description="Disordered" evidence="1">
    <location>
        <begin position="127"/>
        <end position="230"/>
    </location>
</feature>
<accession>A0A6A6XUP3</accession>
<feature type="region of interest" description="Disordered" evidence="1">
    <location>
        <begin position="516"/>
        <end position="568"/>
    </location>
</feature>
<feature type="compositionally biased region" description="Polar residues" evidence="1">
    <location>
        <begin position="303"/>
        <end position="327"/>
    </location>
</feature>
<protein>
    <submittedName>
        <fullName evidence="2">Uncharacterized protein</fullName>
    </submittedName>
</protein>
<evidence type="ECO:0000313" key="2">
    <source>
        <dbReference type="EMBL" id="KAF2799953.1"/>
    </source>
</evidence>
<dbReference type="Proteomes" id="UP000799757">
    <property type="component" value="Unassembled WGS sequence"/>
</dbReference>
<feature type="compositionally biased region" description="Polar residues" evidence="1">
    <location>
        <begin position="129"/>
        <end position="139"/>
    </location>
</feature>
<feature type="compositionally biased region" description="Polar residues" evidence="1">
    <location>
        <begin position="336"/>
        <end position="346"/>
    </location>
</feature>
<name>A0A6A6XUP3_9PLEO</name>
<sequence>MSERRPLQPLSPLAGNVVGAKYNYTTKVDNDFDELSELDGQGQDDNTQGSGSIVSGLTSLENDADDFERLMIQNARDERRLNNALHGKVQPFRKARTHPRVALTMDNLERNEAGNNGALHAKAHIQFESPPSSGGSTRSDPAVQPPAGWGRKGRVRRDWLRTITSDDEQKPGAQEDTINRLVEEESRTPRRADGAAYMDDVDMPIPSIEDSPLSRKSSLAGTPSSTRRREAQLDRIQDWDFTMDLNEASLIASTPYVPRNTALEDIRHREIESLREQAVTTSRLDKIRERSPEETRRPRSSSAHSTHTQTNGATSIEQPAPGTNTSEVRLRKRTNSWKTMGKSQAVTGERVNQVANSPVLVYSKSSETVGVINRDLVANAPTSPKRPTHRREDSHDLLRRLARVSSVTPSPARNSDPRPQTAPARQPGSSSQTPISETSLFSAKDAHSLEKSALESTSADTIVTAPNTQLQQDQHTEKRQPQVSAPTQTQEQETVDMDATPMPIERSMLNAKTPVVTGAWIDTPAPRTSHRSAEPSRSPSRSPKKGSPSKRPLQKQPVVQPEEAAEIAPMQVNRPTLPGSALEAIVEEARAGGRRHRPDDFGDSTINSLEDIIGPSGGAENIEIGDPDEDTLQGLQVPTGIPRNEAERQRQQELLHLHSMNLRLRAARTSIRDASRGMKRVEDRVEHAEGGTGVEQEGVRIIYRDCPCAHNGHQCDPWGAAWSGFKGLFRDPKKNKLRGLTWLSIFLISFLVWFISESVACEFECHHLYAHTMVGYGVKYDAPIYPFVLPTLFYRNFIRAWWRPLWGFLAWIYHTTYDYYWDDTVVKTATQTATMAARQFTRTVVGQQETFEAAGSMYDDEII</sequence>
<organism evidence="2 3">
    <name type="scientific">Melanomma pulvis-pyrius CBS 109.77</name>
    <dbReference type="NCBI Taxonomy" id="1314802"/>
    <lineage>
        <taxon>Eukaryota</taxon>
        <taxon>Fungi</taxon>
        <taxon>Dikarya</taxon>
        <taxon>Ascomycota</taxon>
        <taxon>Pezizomycotina</taxon>
        <taxon>Dothideomycetes</taxon>
        <taxon>Pleosporomycetidae</taxon>
        <taxon>Pleosporales</taxon>
        <taxon>Melanommataceae</taxon>
        <taxon>Melanomma</taxon>
    </lineage>
</organism>
<dbReference type="OrthoDB" id="3439035at2759"/>
<feature type="region of interest" description="Disordered" evidence="1">
    <location>
        <begin position="469"/>
        <end position="496"/>
    </location>
</feature>
<dbReference type="EMBL" id="MU001755">
    <property type="protein sequence ID" value="KAF2799953.1"/>
    <property type="molecule type" value="Genomic_DNA"/>
</dbReference>
<gene>
    <name evidence="2" type="ORF">K505DRAFT_320798</name>
</gene>
<evidence type="ECO:0000256" key="1">
    <source>
        <dbReference type="SAM" id="MobiDB-lite"/>
    </source>
</evidence>
<proteinExistence type="predicted"/>